<protein>
    <recommendedName>
        <fullName evidence="2">NigD-like C-terminal beta sandwich domain-containing protein</fullName>
    </recommendedName>
</protein>
<proteinExistence type="predicted"/>
<dbReference type="EMBL" id="SNRY01000264">
    <property type="protein sequence ID" value="KAA6343560.1"/>
    <property type="molecule type" value="Genomic_DNA"/>
</dbReference>
<evidence type="ECO:0008006" key="2">
    <source>
        <dbReference type="Google" id="ProtNLM"/>
    </source>
</evidence>
<gene>
    <name evidence="1" type="ORF">EZS27_008773</name>
</gene>
<dbReference type="InterPro" id="IPR038143">
    <property type="entry name" value="NigD-like_C_dom_sf"/>
</dbReference>
<comment type="caution">
    <text evidence="1">The sequence shown here is derived from an EMBL/GenBank/DDBJ whole genome shotgun (WGS) entry which is preliminary data.</text>
</comment>
<dbReference type="Gene3D" id="2.60.40.2370">
    <property type="entry name" value="NigD-like, C-terminal beta sandwich domain"/>
    <property type="match status" value="1"/>
</dbReference>
<name>A0A5J4SDZ1_9ZZZZ</name>
<accession>A0A5J4SDZ1</accession>
<dbReference type="AlphaFoldDB" id="A0A5J4SDZ1"/>
<evidence type="ECO:0000313" key="1">
    <source>
        <dbReference type="EMBL" id="KAA6343560.1"/>
    </source>
</evidence>
<organism evidence="1">
    <name type="scientific">termite gut metagenome</name>
    <dbReference type="NCBI Taxonomy" id="433724"/>
    <lineage>
        <taxon>unclassified sequences</taxon>
        <taxon>metagenomes</taxon>
        <taxon>organismal metagenomes</taxon>
    </lineage>
</organism>
<sequence length="267" mass="30158">MGIFLRVMAIFIGIGINLVSCFKGNDDNKLFREAALAIVEPGYESTNYLFRLDTGEKLIPTSGISDPTKLSSVKRIFISFYFDSEEEINEQESVANVNEREYHISVIYIFNLEENVAILPAHGITSDSLLTKYYDPIKSIDSLRIKDNYLTLWVNYNMSGEKLHFFTLFRYEEDGVKEGKAGEPDTLEVYLGHNSRGDSYYGTTSSNFVFSDMGYVPVYYKAFPIKDVVSELSSVAASNLVLKVISREVSPSSQDTIPVSYSVNYFN</sequence>
<reference evidence="1" key="1">
    <citation type="submission" date="2019-03" db="EMBL/GenBank/DDBJ databases">
        <title>Single cell metagenomics reveals metabolic interactions within the superorganism composed of flagellate Streblomastix strix and complex community of Bacteroidetes bacteria on its surface.</title>
        <authorList>
            <person name="Treitli S.C."/>
            <person name="Kolisko M."/>
            <person name="Husnik F."/>
            <person name="Keeling P."/>
            <person name="Hampl V."/>
        </authorList>
    </citation>
    <scope>NUCLEOTIDE SEQUENCE</scope>
    <source>
        <strain evidence="1">STM</strain>
    </source>
</reference>